<dbReference type="AlphaFoldDB" id="A0A2T4UFQ4"/>
<dbReference type="EMBL" id="PYYB01000002">
    <property type="protein sequence ID" value="PTL56624.1"/>
    <property type="molecule type" value="Genomic_DNA"/>
</dbReference>
<dbReference type="Proteomes" id="UP000240739">
    <property type="component" value="Unassembled WGS sequence"/>
</dbReference>
<comment type="caution">
    <text evidence="1">The sequence shown here is derived from an EMBL/GenBank/DDBJ whole genome shotgun (WGS) entry which is preliminary data.</text>
</comment>
<accession>A0A2T4UFQ4</accession>
<organism evidence="1 2">
    <name type="scientific">Paraconexibacter algicola</name>
    <dbReference type="NCBI Taxonomy" id="2133960"/>
    <lineage>
        <taxon>Bacteria</taxon>
        <taxon>Bacillati</taxon>
        <taxon>Actinomycetota</taxon>
        <taxon>Thermoleophilia</taxon>
        <taxon>Solirubrobacterales</taxon>
        <taxon>Paraconexibacteraceae</taxon>
        <taxon>Paraconexibacter</taxon>
    </lineage>
</organism>
<evidence type="ECO:0000313" key="2">
    <source>
        <dbReference type="Proteomes" id="UP000240739"/>
    </source>
</evidence>
<keyword evidence="2" id="KW-1185">Reference proteome</keyword>
<proteinExistence type="predicted"/>
<gene>
    <name evidence="1" type="ORF">C7Y72_16890</name>
</gene>
<protein>
    <recommendedName>
        <fullName evidence="3">DUF2191 domain-containing protein</fullName>
    </recommendedName>
</protein>
<sequence>MDSGTLYVLIRCTKGSTVMGVKRTTIELDEDRLRLAQEALGTTGIKDTVEEALARVVRVHAYRKLRANIAASDYADRPDDIRRDATRDVDAMVSPRVSG</sequence>
<evidence type="ECO:0008006" key="3">
    <source>
        <dbReference type="Google" id="ProtNLM"/>
    </source>
</evidence>
<evidence type="ECO:0000313" key="1">
    <source>
        <dbReference type="EMBL" id="PTL56624.1"/>
    </source>
</evidence>
<reference evidence="1 2" key="1">
    <citation type="submission" date="2018-03" db="EMBL/GenBank/DDBJ databases">
        <title>Aquarubrobacter algicola gen. nov., sp. nov., a novel actinobacterium isolated from shallow eutrophic lake during the end of cyanobacterial harmful algal blooms.</title>
        <authorList>
            <person name="Chun S.J."/>
        </authorList>
    </citation>
    <scope>NUCLEOTIDE SEQUENCE [LARGE SCALE GENOMIC DNA]</scope>
    <source>
        <strain evidence="1 2">Seoho-28</strain>
    </source>
</reference>
<name>A0A2T4UFQ4_9ACTN</name>